<dbReference type="EMBL" id="BPVZ01000024">
    <property type="protein sequence ID" value="GKV05725.1"/>
    <property type="molecule type" value="Genomic_DNA"/>
</dbReference>
<sequence>MAVSKKEDGRWSEVKMEGDNGLRTVECLRGRLLAERQASRVAKEEAEFMGSKLVELKNRLREETKLRNRAEKRLKFLKKKLESLKILPVLEDSQQSSSSAFSCQTSVEESGSNPPEKPVENASETTKSAQTHECSSNEENAESHSRSESDTKDLSHENPKEILSNEDPKTDDNSDSSLRSSTEVIRTKDHIYDDHVDDSLALVPVTPPEKNPSPEIKMVNKNVVEVLDNLRHIRERIQSTVESRRVMIRVGPA</sequence>
<gene>
    <name evidence="3" type="ORF">SLEP1_g17700</name>
</gene>
<feature type="compositionally biased region" description="Polar residues" evidence="2">
    <location>
        <begin position="122"/>
        <end position="138"/>
    </location>
</feature>
<feature type="coiled-coil region" evidence="1">
    <location>
        <begin position="53"/>
        <end position="87"/>
    </location>
</feature>
<feature type="region of interest" description="Disordered" evidence="2">
    <location>
        <begin position="87"/>
        <end position="182"/>
    </location>
</feature>
<accession>A0AAV5IYS3</accession>
<evidence type="ECO:0000313" key="3">
    <source>
        <dbReference type="EMBL" id="GKV05725.1"/>
    </source>
</evidence>
<evidence type="ECO:0000256" key="1">
    <source>
        <dbReference type="SAM" id="Coils"/>
    </source>
</evidence>
<protein>
    <submittedName>
        <fullName evidence="3">Uncharacterized protein</fullName>
    </submittedName>
</protein>
<evidence type="ECO:0000256" key="2">
    <source>
        <dbReference type="SAM" id="MobiDB-lite"/>
    </source>
</evidence>
<comment type="caution">
    <text evidence="3">The sequence shown here is derived from an EMBL/GenBank/DDBJ whole genome shotgun (WGS) entry which is preliminary data.</text>
</comment>
<dbReference type="PANTHER" id="PTHR33701:SF2">
    <property type="entry name" value="TRANSMEMBRANE PROTEIN"/>
    <property type="match status" value="1"/>
</dbReference>
<proteinExistence type="predicted"/>
<feature type="compositionally biased region" description="Basic and acidic residues" evidence="2">
    <location>
        <begin position="141"/>
        <end position="160"/>
    </location>
</feature>
<feature type="compositionally biased region" description="Low complexity" evidence="2">
    <location>
        <begin position="93"/>
        <end position="106"/>
    </location>
</feature>
<keyword evidence="1" id="KW-0175">Coiled coil</keyword>
<keyword evidence="4" id="KW-1185">Reference proteome</keyword>
<organism evidence="3 4">
    <name type="scientific">Rubroshorea leprosula</name>
    <dbReference type="NCBI Taxonomy" id="152421"/>
    <lineage>
        <taxon>Eukaryota</taxon>
        <taxon>Viridiplantae</taxon>
        <taxon>Streptophyta</taxon>
        <taxon>Embryophyta</taxon>
        <taxon>Tracheophyta</taxon>
        <taxon>Spermatophyta</taxon>
        <taxon>Magnoliopsida</taxon>
        <taxon>eudicotyledons</taxon>
        <taxon>Gunneridae</taxon>
        <taxon>Pentapetalae</taxon>
        <taxon>rosids</taxon>
        <taxon>malvids</taxon>
        <taxon>Malvales</taxon>
        <taxon>Dipterocarpaceae</taxon>
        <taxon>Rubroshorea</taxon>
    </lineage>
</organism>
<dbReference type="PANTHER" id="PTHR33701">
    <property type="entry name" value="TRANSMEMBRANE PROTEIN"/>
    <property type="match status" value="1"/>
</dbReference>
<dbReference type="Proteomes" id="UP001054252">
    <property type="component" value="Unassembled WGS sequence"/>
</dbReference>
<evidence type="ECO:0000313" key="4">
    <source>
        <dbReference type="Proteomes" id="UP001054252"/>
    </source>
</evidence>
<name>A0AAV5IYS3_9ROSI</name>
<dbReference type="AlphaFoldDB" id="A0AAV5IYS3"/>
<reference evidence="3 4" key="1">
    <citation type="journal article" date="2021" name="Commun. Biol.">
        <title>The genome of Shorea leprosula (Dipterocarpaceae) highlights the ecological relevance of drought in aseasonal tropical rainforests.</title>
        <authorList>
            <person name="Ng K.K.S."/>
            <person name="Kobayashi M.J."/>
            <person name="Fawcett J.A."/>
            <person name="Hatakeyama M."/>
            <person name="Paape T."/>
            <person name="Ng C.H."/>
            <person name="Ang C.C."/>
            <person name="Tnah L.H."/>
            <person name="Lee C.T."/>
            <person name="Nishiyama T."/>
            <person name="Sese J."/>
            <person name="O'Brien M.J."/>
            <person name="Copetti D."/>
            <person name="Mohd Noor M.I."/>
            <person name="Ong R.C."/>
            <person name="Putra M."/>
            <person name="Sireger I.Z."/>
            <person name="Indrioko S."/>
            <person name="Kosugi Y."/>
            <person name="Izuno A."/>
            <person name="Isagi Y."/>
            <person name="Lee S.L."/>
            <person name="Shimizu K.K."/>
        </authorList>
    </citation>
    <scope>NUCLEOTIDE SEQUENCE [LARGE SCALE GENOMIC DNA]</scope>
    <source>
        <strain evidence="3">214</strain>
    </source>
</reference>